<dbReference type="Pfam" id="PF00126">
    <property type="entry name" value="HTH_1"/>
    <property type="match status" value="1"/>
</dbReference>
<dbReference type="OrthoDB" id="9793571at2"/>
<keyword evidence="3" id="KW-0238">DNA-binding</keyword>
<dbReference type="PANTHER" id="PTHR30537">
    <property type="entry name" value="HTH-TYPE TRANSCRIPTIONAL REGULATOR"/>
    <property type="match status" value="1"/>
</dbReference>
<comment type="caution">
    <text evidence="6">The sequence shown here is derived from an EMBL/GenBank/DDBJ whole genome shotgun (WGS) entry which is preliminary data.</text>
</comment>
<keyword evidence="2" id="KW-0805">Transcription regulation</keyword>
<evidence type="ECO:0000256" key="3">
    <source>
        <dbReference type="ARBA" id="ARBA00023125"/>
    </source>
</evidence>
<evidence type="ECO:0000313" key="6">
    <source>
        <dbReference type="EMBL" id="RDJ29819.1"/>
    </source>
</evidence>
<dbReference type="GO" id="GO:0003700">
    <property type="term" value="F:DNA-binding transcription factor activity"/>
    <property type="evidence" value="ECO:0007669"/>
    <property type="project" value="InterPro"/>
</dbReference>
<evidence type="ECO:0000313" key="7">
    <source>
        <dbReference type="Proteomes" id="UP000255207"/>
    </source>
</evidence>
<dbReference type="AlphaFoldDB" id="A0A370LD97"/>
<dbReference type="SUPFAM" id="SSF53850">
    <property type="entry name" value="Periplasmic binding protein-like II"/>
    <property type="match status" value="1"/>
</dbReference>
<dbReference type="FunFam" id="1.10.10.10:FF:000038">
    <property type="entry name" value="Glycine cleavage system transcriptional activator"/>
    <property type="match status" value="1"/>
</dbReference>
<accession>A0A370LD97</accession>
<sequence length="304" mass="34198">MLRLPPLNAIRVFEAAGRHLSFKSAAAELCVTPGAVSRHVLNLEQHLGERLFDRHHREVRLTALGELYLATVRRTLTELSDATEACTVMRAKGLLRLKVPPTFATLWLVPRLARLKAQHPDLTLQITTSHDQTRFAADEIDAAVGYGGDFGVDIQVDRLFGEVMVPIVAPARDGDVDGPVPPEQLVRRTLLHSSHRLEDWERWFEAAGLGPVNRNEGLVFENSSLTFRGAIEGVGVALTQVAFALDELDNRRLVIPCDIHLRDETAYVFAVPRARLRDARVQRFRNWVIEEARTTRERGVRFLI</sequence>
<dbReference type="InterPro" id="IPR000847">
    <property type="entry name" value="LysR_HTH_N"/>
</dbReference>
<dbReference type="PROSITE" id="PS50931">
    <property type="entry name" value="HTH_LYSR"/>
    <property type="match status" value="1"/>
</dbReference>
<dbReference type="EMBL" id="QQTP01000001">
    <property type="protein sequence ID" value="RDJ29819.1"/>
    <property type="molecule type" value="Genomic_DNA"/>
</dbReference>
<reference evidence="7" key="1">
    <citation type="submission" date="2018-07" db="EMBL/GenBank/DDBJ databases">
        <authorList>
            <person name="Safronova V.I."/>
            <person name="Chirak E.R."/>
            <person name="Sazanova A.L."/>
        </authorList>
    </citation>
    <scope>NUCLEOTIDE SEQUENCE [LARGE SCALE GENOMIC DNA]</scope>
    <source>
        <strain evidence="7">RCAM04685</strain>
    </source>
</reference>
<dbReference type="InterPro" id="IPR005119">
    <property type="entry name" value="LysR_subst-bd"/>
</dbReference>
<organism evidence="6 7">
    <name type="scientific">Bosea caraganae</name>
    <dbReference type="NCBI Taxonomy" id="2763117"/>
    <lineage>
        <taxon>Bacteria</taxon>
        <taxon>Pseudomonadati</taxon>
        <taxon>Pseudomonadota</taxon>
        <taxon>Alphaproteobacteria</taxon>
        <taxon>Hyphomicrobiales</taxon>
        <taxon>Boseaceae</taxon>
        <taxon>Bosea</taxon>
    </lineage>
</organism>
<protein>
    <submittedName>
        <fullName evidence="6">LysR family transcriptional regulator</fullName>
    </submittedName>
</protein>
<dbReference type="GO" id="GO:0043565">
    <property type="term" value="F:sequence-specific DNA binding"/>
    <property type="evidence" value="ECO:0007669"/>
    <property type="project" value="TreeGrafter"/>
</dbReference>
<dbReference type="Gene3D" id="3.40.190.10">
    <property type="entry name" value="Periplasmic binding protein-like II"/>
    <property type="match status" value="2"/>
</dbReference>
<evidence type="ECO:0000256" key="1">
    <source>
        <dbReference type="ARBA" id="ARBA00009437"/>
    </source>
</evidence>
<dbReference type="Pfam" id="PF03466">
    <property type="entry name" value="LysR_substrate"/>
    <property type="match status" value="1"/>
</dbReference>
<feature type="domain" description="HTH lysR-type" evidence="5">
    <location>
        <begin position="5"/>
        <end position="62"/>
    </location>
</feature>
<dbReference type="GO" id="GO:0006351">
    <property type="term" value="P:DNA-templated transcription"/>
    <property type="evidence" value="ECO:0007669"/>
    <property type="project" value="TreeGrafter"/>
</dbReference>
<dbReference type="CDD" id="cd08432">
    <property type="entry name" value="PBP2_GcdR_TrpI_HvrB_AmpR_like"/>
    <property type="match status" value="1"/>
</dbReference>
<dbReference type="Gene3D" id="1.10.10.10">
    <property type="entry name" value="Winged helix-like DNA-binding domain superfamily/Winged helix DNA-binding domain"/>
    <property type="match status" value="1"/>
</dbReference>
<keyword evidence="7" id="KW-1185">Reference proteome</keyword>
<name>A0A370LD97_9HYPH</name>
<dbReference type="RefSeq" id="WP_114827931.1">
    <property type="nucleotide sequence ID" value="NZ_QQTO01000019.1"/>
</dbReference>
<proteinExistence type="inferred from homology"/>
<dbReference type="PANTHER" id="PTHR30537:SF26">
    <property type="entry name" value="GLYCINE CLEAVAGE SYSTEM TRANSCRIPTIONAL ACTIVATOR"/>
    <property type="match status" value="1"/>
</dbReference>
<evidence type="ECO:0000256" key="2">
    <source>
        <dbReference type="ARBA" id="ARBA00023015"/>
    </source>
</evidence>
<dbReference type="InterPro" id="IPR058163">
    <property type="entry name" value="LysR-type_TF_proteobact-type"/>
</dbReference>
<dbReference type="InterPro" id="IPR036388">
    <property type="entry name" value="WH-like_DNA-bd_sf"/>
</dbReference>
<evidence type="ECO:0000259" key="5">
    <source>
        <dbReference type="PROSITE" id="PS50931"/>
    </source>
</evidence>
<gene>
    <name evidence="6" type="ORF">DWE98_04640</name>
</gene>
<keyword evidence="4" id="KW-0804">Transcription</keyword>
<comment type="similarity">
    <text evidence="1">Belongs to the LysR transcriptional regulatory family.</text>
</comment>
<evidence type="ECO:0000256" key="4">
    <source>
        <dbReference type="ARBA" id="ARBA00023163"/>
    </source>
</evidence>
<dbReference type="InterPro" id="IPR036390">
    <property type="entry name" value="WH_DNA-bd_sf"/>
</dbReference>
<dbReference type="Proteomes" id="UP000255207">
    <property type="component" value="Unassembled WGS sequence"/>
</dbReference>
<dbReference type="SUPFAM" id="SSF46785">
    <property type="entry name" value="Winged helix' DNA-binding domain"/>
    <property type="match status" value="1"/>
</dbReference>